<dbReference type="InterPro" id="IPR006224">
    <property type="entry name" value="PsdUridine_synth_RluA-like_CS"/>
</dbReference>
<reference evidence="5 6" key="1">
    <citation type="submission" date="2016-11" db="EMBL/GenBank/DDBJ databases">
        <authorList>
            <person name="Jaros S."/>
            <person name="Januszkiewicz K."/>
            <person name="Wedrychowicz H."/>
        </authorList>
    </citation>
    <scope>NUCLEOTIDE SEQUENCE [LARGE SCALE GENOMIC DNA]</scope>
    <source>
        <strain evidence="5 6">DSM 5091</strain>
    </source>
</reference>
<dbReference type="GO" id="GO:0003723">
    <property type="term" value="F:RNA binding"/>
    <property type="evidence" value="ECO:0007669"/>
    <property type="project" value="InterPro"/>
</dbReference>
<evidence type="ECO:0000313" key="5">
    <source>
        <dbReference type="EMBL" id="SHI49151.1"/>
    </source>
</evidence>
<dbReference type="PROSITE" id="PS01129">
    <property type="entry name" value="PSI_RLU"/>
    <property type="match status" value="1"/>
</dbReference>
<evidence type="ECO:0000256" key="3">
    <source>
        <dbReference type="RuleBase" id="RU362028"/>
    </source>
</evidence>
<accession>A0A1M6BKB7</accession>
<evidence type="ECO:0000259" key="4">
    <source>
        <dbReference type="Pfam" id="PF00849"/>
    </source>
</evidence>
<name>A0A1M6BKB7_MALRU</name>
<dbReference type="InterPro" id="IPR006145">
    <property type="entry name" value="PsdUridine_synth_RsuA/RluA"/>
</dbReference>
<evidence type="ECO:0000313" key="6">
    <source>
        <dbReference type="Proteomes" id="UP000184171"/>
    </source>
</evidence>
<comment type="similarity">
    <text evidence="1 3">Belongs to the pseudouridine synthase RluA family.</text>
</comment>
<feature type="active site" evidence="2">
    <location>
        <position position="61"/>
    </location>
</feature>
<comment type="function">
    <text evidence="3">Responsible for synthesis of pseudouridine from uracil.</text>
</comment>
<evidence type="ECO:0000256" key="2">
    <source>
        <dbReference type="PIRSR" id="PIRSR606225-1"/>
    </source>
</evidence>
<dbReference type="Proteomes" id="UP000184171">
    <property type="component" value="Unassembled WGS sequence"/>
</dbReference>
<feature type="domain" description="Pseudouridine synthase RsuA/RluA-like" evidence="4">
    <location>
        <begin position="19"/>
        <end position="168"/>
    </location>
</feature>
<proteinExistence type="inferred from homology"/>
<dbReference type="EC" id="5.4.99.-" evidence="3"/>
<organism evidence="5 6">
    <name type="scientific">Malonomonas rubra DSM 5091</name>
    <dbReference type="NCBI Taxonomy" id="1122189"/>
    <lineage>
        <taxon>Bacteria</taxon>
        <taxon>Pseudomonadati</taxon>
        <taxon>Thermodesulfobacteriota</taxon>
        <taxon>Desulfuromonadia</taxon>
        <taxon>Desulfuromonadales</taxon>
        <taxon>Geopsychrobacteraceae</taxon>
        <taxon>Malonomonas</taxon>
    </lineage>
</organism>
<dbReference type="STRING" id="1122189.SAMN02745165_00215"/>
<dbReference type="PANTHER" id="PTHR21600">
    <property type="entry name" value="MITOCHONDRIAL RNA PSEUDOURIDINE SYNTHASE"/>
    <property type="match status" value="1"/>
</dbReference>
<dbReference type="GO" id="GO:0000455">
    <property type="term" value="P:enzyme-directed rRNA pseudouridine synthesis"/>
    <property type="evidence" value="ECO:0007669"/>
    <property type="project" value="TreeGrafter"/>
</dbReference>
<dbReference type="NCBIfam" id="TIGR00005">
    <property type="entry name" value="rluA_subfam"/>
    <property type="match status" value="1"/>
</dbReference>
<dbReference type="EMBL" id="FQZT01000001">
    <property type="protein sequence ID" value="SHI49151.1"/>
    <property type="molecule type" value="Genomic_DNA"/>
</dbReference>
<protein>
    <recommendedName>
        <fullName evidence="3">Pseudouridine synthase</fullName>
        <ecNumber evidence="3">5.4.99.-</ecNumber>
    </recommendedName>
</protein>
<dbReference type="GO" id="GO:0140098">
    <property type="term" value="F:catalytic activity, acting on RNA"/>
    <property type="evidence" value="ECO:0007669"/>
    <property type="project" value="UniProtKB-ARBA"/>
</dbReference>
<dbReference type="GO" id="GO:0009982">
    <property type="term" value="F:pseudouridine synthase activity"/>
    <property type="evidence" value="ECO:0007669"/>
    <property type="project" value="InterPro"/>
</dbReference>
<gene>
    <name evidence="5" type="ORF">SAMN02745165_00215</name>
</gene>
<sequence>MFDYRPPDTEPEIIYSDDDLLIADKPAELLTVPGRRPEYEDSLLLRLQKEHAEILIVHRLDMSTSGLLVLARNRQSHRLLNKQFSERKVKKTYLAVVSGKLQSIRGSVNFPLICDWPNRPKQIVDQNQGKPALTHYQVLDYDESSDTSRIELTPITGRTHQLRVHMQALGHPILGDDLYADEKTYHQADRLLLHACRLEFSHPQTGEALNFWLPPPF</sequence>
<dbReference type="SUPFAM" id="SSF55120">
    <property type="entry name" value="Pseudouridine synthase"/>
    <property type="match status" value="1"/>
</dbReference>
<dbReference type="InterPro" id="IPR006225">
    <property type="entry name" value="PsdUridine_synth_RluC/D"/>
</dbReference>
<evidence type="ECO:0000256" key="1">
    <source>
        <dbReference type="ARBA" id="ARBA00010876"/>
    </source>
</evidence>
<dbReference type="InterPro" id="IPR050188">
    <property type="entry name" value="RluA_PseudoU_synthase"/>
</dbReference>
<dbReference type="Pfam" id="PF00849">
    <property type="entry name" value="PseudoU_synth_2"/>
    <property type="match status" value="1"/>
</dbReference>
<dbReference type="InterPro" id="IPR020103">
    <property type="entry name" value="PsdUridine_synth_cat_dom_sf"/>
</dbReference>
<dbReference type="Gene3D" id="3.30.2350.10">
    <property type="entry name" value="Pseudouridine synthase"/>
    <property type="match status" value="1"/>
</dbReference>
<dbReference type="AlphaFoldDB" id="A0A1M6BKB7"/>
<keyword evidence="6" id="KW-1185">Reference proteome</keyword>
<dbReference type="CDD" id="cd02869">
    <property type="entry name" value="PseudoU_synth_RluA_like"/>
    <property type="match status" value="1"/>
</dbReference>
<dbReference type="PANTHER" id="PTHR21600:SF89">
    <property type="entry name" value="RIBOSOMAL LARGE SUBUNIT PSEUDOURIDINE SYNTHASE A"/>
    <property type="match status" value="1"/>
</dbReference>
<dbReference type="RefSeq" id="WP_072904896.1">
    <property type="nucleotide sequence ID" value="NZ_FQZT01000001.1"/>
</dbReference>
<comment type="catalytic activity">
    <reaction evidence="3">
        <text>a uridine in RNA = a pseudouridine in RNA</text>
        <dbReference type="Rhea" id="RHEA:48348"/>
        <dbReference type="Rhea" id="RHEA-COMP:12068"/>
        <dbReference type="Rhea" id="RHEA-COMP:12069"/>
        <dbReference type="ChEBI" id="CHEBI:65314"/>
        <dbReference type="ChEBI" id="CHEBI:65315"/>
    </reaction>
</comment>
<dbReference type="OrthoDB" id="128480at2"/>
<keyword evidence="3" id="KW-0413">Isomerase</keyword>